<dbReference type="PROSITE" id="PS51833">
    <property type="entry name" value="HDOD"/>
    <property type="match status" value="1"/>
</dbReference>
<dbReference type="InterPro" id="IPR006675">
    <property type="entry name" value="HDIG_dom"/>
</dbReference>
<dbReference type="InterPro" id="IPR052340">
    <property type="entry name" value="RNase_Y/CdgJ"/>
</dbReference>
<reference evidence="3" key="1">
    <citation type="submission" date="2024-02" db="EMBL/GenBank/DDBJ databases">
        <authorList>
            <consortium name="ELIXIR-Norway"/>
            <consortium name="Elixir Norway"/>
        </authorList>
    </citation>
    <scope>NUCLEOTIDE SEQUENCE</scope>
</reference>
<dbReference type="PANTHER" id="PTHR33525">
    <property type="match status" value="1"/>
</dbReference>
<dbReference type="EMBL" id="CAXAQS010000022">
    <property type="protein sequence ID" value="CAK9249658.1"/>
    <property type="molecule type" value="Genomic_DNA"/>
</dbReference>
<dbReference type="InterPro" id="IPR003607">
    <property type="entry name" value="HD/PDEase_dom"/>
</dbReference>
<accession>A0ABP0V6W6</accession>
<feature type="domain" description="HDOD" evidence="2">
    <location>
        <begin position="27"/>
        <end position="222"/>
    </location>
</feature>
<comment type="caution">
    <text evidence="3">The sequence shown here is derived from an EMBL/GenBank/DDBJ whole genome shotgun (WGS) entry which is preliminary data.</text>
</comment>
<sequence>MSQAASSNKVGQESAHFQELLSKLQDIRTLPVVAMKVNDLINDPNSSSGEIAELLKKDLVLTAKILRLVNSSYYSIPGGVADVKRALAFLGFNTLAQLVLSLSVFSFFKDVASSEFSMTEFWRHCLAVGVCSEVIAKKIKLPKPEEAFSCGLLHDVGKLVLHEIDPQSFLKIVTETQRHGSSYIDVERQLDLPSHSYIGEIIATKWGLPQSIRLAIRYHHFDVSRMDSILPSVKPVIQVVRLANNICIKNQVGKSGDCSEAL</sequence>
<dbReference type="Proteomes" id="UP001497444">
    <property type="component" value="Unassembled WGS sequence"/>
</dbReference>
<dbReference type="NCBIfam" id="TIGR00277">
    <property type="entry name" value="HDIG"/>
    <property type="match status" value="1"/>
</dbReference>
<feature type="transmembrane region" description="Helical" evidence="1">
    <location>
        <begin position="86"/>
        <end position="108"/>
    </location>
</feature>
<dbReference type="Gene3D" id="1.10.3210.10">
    <property type="entry name" value="Hypothetical protein af1432"/>
    <property type="match status" value="1"/>
</dbReference>
<organism evidence="3 4">
    <name type="scientific">Sphagnum jensenii</name>
    <dbReference type="NCBI Taxonomy" id="128206"/>
    <lineage>
        <taxon>Eukaryota</taxon>
        <taxon>Viridiplantae</taxon>
        <taxon>Streptophyta</taxon>
        <taxon>Embryophyta</taxon>
        <taxon>Bryophyta</taxon>
        <taxon>Sphagnophytina</taxon>
        <taxon>Sphagnopsida</taxon>
        <taxon>Sphagnales</taxon>
        <taxon>Sphagnaceae</taxon>
        <taxon>Sphagnum</taxon>
    </lineage>
</organism>
<protein>
    <recommendedName>
        <fullName evidence="2">HDOD domain-containing protein</fullName>
    </recommendedName>
</protein>
<dbReference type="Pfam" id="PF08668">
    <property type="entry name" value="HDOD"/>
    <property type="match status" value="1"/>
</dbReference>
<name>A0ABP0V6W6_9BRYO</name>
<dbReference type="CDD" id="cd00077">
    <property type="entry name" value="HDc"/>
    <property type="match status" value="1"/>
</dbReference>
<dbReference type="PANTHER" id="PTHR33525:SF3">
    <property type="entry name" value="RIBONUCLEASE Y"/>
    <property type="match status" value="1"/>
</dbReference>
<evidence type="ECO:0000313" key="3">
    <source>
        <dbReference type="EMBL" id="CAK9249658.1"/>
    </source>
</evidence>
<keyword evidence="1" id="KW-1133">Transmembrane helix</keyword>
<gene>
    <name evidence="3" type="ORF">CSSPJE1EN1_LOCUS25036</name>
</gene>
<keyword evidence="1" id="KW-0812">Transmembrane</keyword>
<dbReference type="SUPFAM" id="SSF109604">
    <property type="entry name" value="HD-domain/PDEase-like"/>
    <property type="match status" value="1"/>
</dbReference>
<evidence type="ECO:0000259" key="2">
    <source>
        <dbReference type="PROSITE" id="PS51833"/>
    </source>
</evidence>
<keyword evidence="4" id="KW-1185">Reference proteome</keyword>
<evidence type="ECO:0000256" key="1">
    <source>
        <dbReference type="SAM" id="Phobius"/>
    </source>
</evidence>
<dbReference type="InterPro" id="IPR013976">
    <property type="entry name" value="HDOD"/>
</dbReference>
<evidence type="ECO:0000313" key="4">
    <source>
        <dbReference type="Proteomes" id="UP001497444"/>
    </source>
</evidence>
<proteinExistence type="predicted"/>
<keyword evidence="1" id="KW-0472">Membrane</keyword>